<evidence type="ECO:0000313" key="3">
    <source>
        <dbReference type="Proteomes" id="UP001287286"/>
    </source>
</evidence>
<keyword evidence="3" id="KW-1185">Reference proteome</keyword>
<feature type="region of interest" description="Disordered" evidence="1">
    <location>
        <begin position="50"/>
        <end position="83"/>
    </location>
</feature>
<protein>
    <submittedName>
        <fullName evidence="2">Uncharacterized protein</fullName>
    </submittedName>
</protein>
<evidence type="ECO:0000256" key="1">
    <source>
        <dbReference type="SAM" id="MobiDB-lite"/>
    </source>
</evidence>
<sequence>MAPREKNATRGSIDLTANALLKSLVANAPATRIQFQSSQLNVSAQLMSQIPAAPSPQRPSLLPMPETVPGQTRRGGAVSGREPTAFLGQRAWAGDTSLITTRFNRLPPGILQ</sequence>
<comment type="caution">
    <text evidence="2">The sequence shown here is derived from an EMBL/GenBank/DDBJ whole genome shotgun (WGS) entry which is preliminary data.</text>
</comment>
<proteinExistence type="predicted"/>
<name>A0ABR0CIC8_PURLI</name>
<accession>A0ABR0CIC8</accession>
<dbReference type="Proteomes" id="UP001287286">
    <property type="component" value="Unassembled WGS sequence"/>
</dbReference>
<reference evidence="2 3" key="1">
    <citation type="journal article" date="2024" name="Microbiol. Resour. Announc.">
        <title>Genome annotations for the ascomycete fungi Trichoderma harzianum, Trichoderma aggressivum, and Purpureocillium lilacinum.</title>
        <authorList>
            <person name="Beijen E.P.W."/>
            <person name="Ohm R.A."/>
        </authorList>
    </citation>
    <scope>NUCLEOTIDE SEQUENCE [LARGE SCALE GENOMIC DNA]</scope>
    <source>
        <strain evidence="2 3">CBS 150709</strain>
    </source>
</reference>
<evidence type="ECO:0000313" key="2">
    <source>
        <dbReference type="EMBL" id="KAK4095581.1"/>
    </source>
</evidence>
<dbReference type="EMBL" id="JAWRVI010000001">
    <property type="protein sequence ID" value="KAK4095581.1"/>
    <property type="molecule type" value="Genomic_DNA"/>
</dbReference>
<organism evidence="2 3">
    <name type="scientific">Purpureocillium lilacinum</name>
    <name type="common">Paecilomyces lilacinus</name>
    <dbReference type="NCBI Taxonomy" id="33203"/>
    <lineage>
        <taxon>Eukaryota</taxon>
        <taxon>Fungi</taxon>
        <taxon>Dikarya</taxon>
        <taxon>Ascomycota</taxon>
        <taxon>Pezizomycotina</taxon>
        <taxon>Sordariomycetes</taxon>
        <taxon>Hypocreomycetidae</taxon>
        <taxon>Hypocreales</taxon>
        <taxon>Ophiocordycipitaceae</taxon>
        <taxon>Purpureocillium</taxon>
    </lineage>
</organism>
<gene>
    <name evidence="2" type="ORF">Purlil1_377</name>
</gene>